<dbReference type="InterPro" id="IPR000209">
    <property type="entry name" value="Peptidase_S8/S53_dom"/>
</dbReference>
<dbReference type="PROSITE" id="PS00138">
    <property type="entry name" value="SUBTILASE_SER"/>
    <property type="match status" value="1"/>
</dbReference>
<dbReference type="PRINTS" id="PR00723">
    <property type="entry name" value="SUBTILISIN"/>
</dbReference>
<dbReference type="RefSeq" id="WP_090996324.1">
    <property type="nucleotide sequence ID" value="NZ_FOPP01000010.1"/>
</dbReference>
<accession>A0A1I2ZGT8</accession>
<dbReference type="STRING" id="414048.SAMN04489864_11013"/>
<dbReference type="GO" id="GO:0004252">
    <property type="term" value="F:serine-type endopeptidase activity"/>
    <property type="evidence" value="ECO:0007669"/>
    <property type="project" value="UniProtKB-UniRule"/>
</dbReference>
<sequence>MKTNHVILYTDKKLATTYRASGPVPENLSFKLKPNTLQGSSKINIAIEEMDSGKTSDLYNRNSDVIAIAPIMPLKLIQPINKPLKVTDSKIKDELWNIEAVAASKSEFNGAGIRIAILDTGIDSKHIAFKGMKLHEKDFTGEGNGDIEGHGTHCAGVAFGRDIKGRRIGIANASDDALIAKVLGVNGGGSDILVNAINWAVNSGANIISMSLGIDFPGYAAQLEMDGMHKEAAISSALDGYRKNILLFESLANLVRVQSQNKFTQPVIIIAASGNESSRPQYRINVSPPAVSEGIISVGAVGKEKSNLYVAPFSNMDPTLCAPGVDIISAEANTNGLISLDGTSMATPHVAGIAALWAEKLLKKNQFNANTLYSNITVACKDDKLKKEDADDYGVGIVQAPFR</sequence>
<evidence type="ECO:0000256" key="6">
    <source>
        <dbReference type="RuleBase" id="RU003355"/>
    </source>
</evidence>
<protein>
    <submittedName>
        <fullName evidence="8">Subtilase family protein</fullName>
    </submittedName>
</protein>
<evidence type="ECO:0000256" key="2">
    <source>
        <dbReference type="ARBA" id="ARBA00022670"/>
    </source>
</evidence>
<keyword evidence="2 5" id="KW-0645">Protease</keyword>
<comment type="similarity">
    <text evidence="1 5 6">Belongs to the peptidase S8 family.</text>
</comment>
<evidence type="ECO:0000313" key="8">
    <source>
        <dbReference type="EMBL" id="SFH36940.1"/>
    </source>
</evidence>
<keyword evidence="4 5" id="KW-0720">Serine protease</keyword>
<dbReference type="OrthoDB" id="9798386at2"/>
<reference evidence="8 9" key="1">
    <citation type="submission" date="2016-10" db="EMBL/GenBank/DDBJ databases">
        <authorList>
            <person name="de Groot N.N."/>
        </authorList>
    </citation>
    <scope>NUCLEOTIDE SEQUENCE [LARGE SCALE GENOMIC DNA]</scope>
    <source>
        <strain evidence="8 9">DSM 18684</strain>
    </source>
</reference>
<feature type="active site" description="Charge relay system" evidence="5">
    <location>
        <position position="344"/>
    </location>
</feature>
<evidence type="ECO:0000256" key="3">
    <source>
        <dbReference type="ARBA" id="ARBA00022801"/>
    </source>
</evidence>
<keyword evidence="9" id="KW-1185">Reference proteome</keyword>
<name>A0A1I2ZGT8_9SPHI</name>
<proteinExistence type="inferred from homology"/>
<dbReference type="InterPro" id="IPR023828">
    <property type="entry name" value="Peptidase_S8_Ser-AS"/>
</dbReference>
<dbReference type="PROSITE" id="PS51892">
    <property type="entry name" value="SUBTILASE"/>
    <property type="match status" value="1"/>
</dbReference>
<dbReference type="InterPro" id="IPR015500">
    <property type="entry name" value="Peptidase_S8_subtilisin-rel"/>
</dbReference>
<evidence type="ECO:0000313" key="9">
    <source>
        <dbReference type="Proteomes" id="UP000199666"/>
    </source>
</evidence>
<evidence type="ECO:0000256" key="5">
    <source>
        <dbReference type="PROSITE-ProRule" id="PRU01240"/>
    </source>
</evidence>
<keyword evidence="3 5" id="KW-0378">Hydrolase</keyword>
<dbReference type="Pfam" id="PF00082">
    <property type="entry name" value="Peptidase_S8"/>
    <property type="match status" value="1"/>
</dbReference>
<dbReference type="SUPFAM" id="SSF52743">
    <property type="entry name" value="Subtilisin-like"/>
    <property type="match status" value="1"/>
</dbReference>
<organism evidence="8 9">
    <name type="scientific">Pedobacter insulae</name>
    <dbReference type="NCBI Taxonomy" id="414048"/>
    <lineage>
        <taxon>Bacteria</taxon>
        <taxon>Pseudomonadati</taxon>
        <taxon>Bacteroidota</taxon>
        <taxon>Sphingobacteriia</taxon>
        <taxon>Sphingobacteriales</taxon>
        <taxon>Sphingobacteriaceae</taxon>
        <taxon>Pedobacter</taxon>
    </lineage>
</organism>
<gene>
    <name evidence="8" type="ORF">SAMN04489864_11013</name>
</gene>
<feature type="domain" description="Peptidase S8/S53" evidence="7">
    <location>
        <begin position="110"/>
        <end position="363"/>
    </location>
</feature>
<dbReference type="PROSITE" id="PS00136">
    <property type="entry name" value="SUBTILASE_ASP"/>
    <property type="match status" value="1"/>
</dbReference>
<dbReference type="InterPro" id="IPR050131">
    <property type="entry name" value="Peptidase_S8_subtilisin-like"/>
</dbReference>
<dbReference type="GO" id="GO:0006508">
    <property type="term" value="P:proteolysis"/>
    <property type="evidence" value="ECO:0007669"/>
    <property type="project" value="UniProtKB-KW"/>
</dbReference>
<evidence type="ECO:0000256" key="1">
    <source>
        <dbReference type="ARBA" id="ARBA00011073"/>
    </source>
</evidence>
<dbReference type="InterPro" id="IPR036852">
    <property type="entry name" value="Peptidase_S8/S53_dom_sf"/>
</dbReference>
<dbReference type="PANTHER" id="PTHR43806">
    <property type="entry name" value="PEPTIDASE S8"/>
    <property type="match status" value="1"/>
</dbReference>
<dbReference type="Gene3D" id="3.40.50.200">
    <property type="entry name" value="Peptidase S8/S53 domain"/>
    <property type="match status" value="1"/>
</dbReference>
<dbReference type="PANTHER" id="PTHR43806:SF11">
    <property type="entry name" value="CEREVISIN-RELATED"/>
    <property type="match status" value="1"/>
</dbReference>
<dbReference type="InterPro" id="IPR023827">
    <property type="entry name" value="Peptidase_S8_Asp-AS"/>
</dbReference>
<feature type="active site" description="Charge relay system" evidence="5">
    <location>
        <position position="150"/>
    </location>
</feature>
<evidence type="ECO:0000256" key="4">
    <source>
        <dbReference type="ARBA" id="ARBA00022825"/>
    </source>
</evidence>
<dbReference type="Proteomes" id="UP000199666">
    <property type="component" value="Unassembled WGS sequence"/>
</dbReference>
<dbReference type="EMBL" id="FOPP01000010">
    <property type="protein sequence ID" value="SFH36940.1"/>
    <property type="molecule type" value="Genomic_DNA"/>
</dbReference>
<dbReference type="AlphaFoldDB" id="A0A1I2ZGT8"/>
<evidence type="ECO:0000259" key="7">
    <source>
        <dbReference type="Pfam" id="PF00082"/>
    </source>
</evidence>
<dbReference type="CDD" id="cd07480">
    <property type="entry name" value="Peptidases_S8_12"/>
    <property type="match status" value="1"/>
</dbReference>
<feature type="active site" description="Charge relay system" evidence="5">
    <location>
        <position position="119"/>
    </location>
</feature>